<keyword evidence="1" id="KW-1133">Transmembrane helix</keyword>
<dbReference type="RefSeq" id="WP_284377403.1">
    <property type="nucleotide sequence ID" value="NZ_BSNN01000004.1"/>
</dbReference>
<dbReference type="Proteomes" id="UP001156694">
    <property type="component" value="Unassembled WGS sequence"/>
</dbReference>
<dbReference type="InterPro" id="IPR025297">
    <property type="entry name" value="DUF4159"/>
</dbReference>
<sequence length="912" mass="98857">MFGIANIGFLNPLLLWALAVLPVLYWLLRATPPAPIVRKFPAVVLLLGLLDKENTPDRTPWWLLLIRLVAVAAVILAFAGPVLNPQARSQGDGPMVIAMDATWASAQDWQARLNMAEDLVRQAQQDDRPVALIKLTDTPTEKLLFQSGADLTQSLHNLLPNAWAPDYQSWATALREVDIQQLFWISDGLAHADRALFQEGLDTEITVIQGNQPVLGLGPLAFVDGTMEAVVYRPFEADPFQASIDLLGPDPTGITRVLASQDVEILEAQTDVNFELPTELRNRVSHARLRGVRSAGAVVLTDETLRSRKVALLAGQQSQEAGDLLASLHYVRKALENSATLIETDLRNALLATPDILIFADIGRLSEAETEAVSSWVKEGGLLVRFAGPRLISSGLGQRKNDPLLPVRLRAGGRDVGGAMSWGAPKQLREFADGTPFYGLEIPEEVLVKAQVIAQPDPDLSDKVLASLQDGTPLITASDLGDGRVILFHVTANAEWSSLPLSGLFVKMLERLSVVTRRSNNTSEQLQGVVWKPLRVLDGFGEITDADNIAGVEGALLASAPLSATQPPGIYGVKDRRVALNVIDADTPPQAMSWKSGTRISPLERSNERELKSIILIAALLLLVADILGTMLASGRGLAKAAVVLMLGAGMIDPAQAQDDDAASILAANNTVLAYVITGDARVDETSMAGLRGLSAELTRRTAIEPIPPVGVDLDQDDLSLFPFLYWPMSEGHALLSDDAVSKVNQFLRSGGMILFDTRDAQIASLSGGGTKLGRRLQQIAQRLDIPPLEVIADDHVLTRSFYLMQSFPGRYANAPLWVEATSDAQQKTEGMPFRNLNDGVTPVLIGGNDWAAAWAIDERGRYMFPVGRGANGDLQREYAQRFGVNLLMYAMTGNYKSDQVHIPALLNRLGQ</sequence>
<evidence type="ECO:0000256" key="1">
    <source>
        <dbReference type="SAM" id="Phobius"/>
    </source>
</evidence>
<dbReference type="SUPFAM" id="SSF52317">
    <property type="entry name" value="Class I glutamine amidotransferase-like"/>
    <property type="match status" value="1"/>
</dbReference>
<dbReference type="Gene3D" id="3.40.50.880">
    <property type="match status" value="1"/>
</dbReference>
<gene>
    <name evidence="4" type="ORF">GCM10007939_15060</name>
</gene>
<dbReference type="EMBL" id="BSNN01000004">
    <property type="protein sequence ID" value="GLQ35223.1"/>
    <property type="molecule type" value="Genomic_DNA"/>
</dbReference>
<feature type="domain" description="Aerotolerance regulator N-terminal" evidence="2">
    <location>
        <begin position="7"/>
        <end position="81"/>
    </location>
</feature>
<dbReference type="Gene3D" id="3.40.50.12140">
    <property type="entry name" value="Domain of unknown function DUF4159"/>
    <property type="match status" value="1"/>
</dbReference>
<evidence type="ECO:0000259" key="2">
    <source>
        <dbReference type="Pfam" id="PF07584"/>
    </source>
</evidence>
<dbReference type="CDD" id="cd03143">
    <property type="entry name" value="A4_beta-galactosidase_middle_domain"/>
    <property type="match status" value="1"/>
</dbReference>
<protein>
    <submittedName>
        <fullName evidence="4">LytTR family transcriptional regulator</fullName>
    </submittedName>
</protein>
<accession>A0ABQ5VVE6</accession>
<feature type="transmembrane region" description="Helical" evidence="1">
    <location>
        <begin position="61"/>
        <end position="83"/>
    </location>
</feature>
<evidence type="ECO:0000313" key="4">
    <source>
        <dbReference type="EMBL" id="GLQ35223.1"/>
    </source>
</evidence>
<dbReference type="Pfam" id="PF07584">
    <property type="entry name" value="BatA"/>
    <property type="match status" value="1"/>
</dbReference>
<reference evidence="5" key="1">
    <citation type="journal article" date="2019" name="Int. J. Syst. Evol. Microbiol.">
        <title>The Global Catalogue of Microorganisms (GCM) 10K type strain sequencing project: providing services to taxonomists for standard genome sequencing and annotation.</title>
        <authorList>
            <consortium name="The Broad Institute Genomics Platform"/>
            <consortium name="The Broad Institute Genome Sequencing Center for Infectious Disease"/>
            <person name="Wu L."/>
            <person name="Ma J."/>
        </authorList>
    </citation>
    <scope>NUCLEOTIDE SEQUENCE [LARGE SCALE GENOMIC DNA]</scope>
    <source>
        <strain evidence="5">NBRC 110140</strain>
    </source>
</reference>
<name>A0ABQ5VVE6_9RHOB</name>
<dbReference type="Pfam" id="PF13709">
    <property type="entry name" value="DUF4159"/>
    <property type="match status" value="1"/>
</dbReference>
<feature type="domain" description="DUF4159" evidence="3">
    <location>
        <begin position="673"/>
        <end position="892"/>
    </location>
</feature>
<feature type="transmembrane region" description="Helical" evidence="1">
    <location>
        <begin position="7"/>
        <end position="28"/>
    </location>
</feature>
<dbReference type="InterPro" id="IPR024163">
    <property type="entry name" value="Aerotolerance_reg_N"/>
</dbReference>
<feature type="transmembrane region" description="Helical" evidence="1">
    <location>
        <begin position="614"/>
        <end position="633"/>
    </location>
</feature>
<evidence type="ECO:0000259" key="3">
    <source>
        <dbReference type="Pfam" id="PF13709"/>
    </source>
</evidence>
<proteinExistence type="predicted"/>
<comment type="caution">
    <text evidence="4">The sequence shown here is derived from an EMBL/GenBank/DDBJ whole genome shotgun (WGS) entry which is preliminary data.</text>
</comment>
<keyword evidence="1" id="KW-0472">Membrane</keyword>
<dbReference type="PANTHER" id="PTHR37464">
    <property type="entry name" value="BLL2463 PROTEIN"/>
    <property type="match status" value="1"/>
</dbReference>
<keyword evidence="5" id="KW-1185">Reference proteome</keyword>
<dbReference type="PANTHER" id="PTHR37464:SF1">
    <property type="entry name" value="BLL2463 PROTEIN"/>
    <property type="match status" value="1"/>
</dbReference>
<keyword evidence="1" id="KW-0812">Transmembrane</keyword>
<dbReference type="InterPro" id="IPR011933">
    <property type="entry name" value="Double_TM_dom"/>
</dbReference>
<dbReference type="NCBIfam" id="TIGR02226">
    <property type="entry name" value="two_anch"/>
    <property type="match status" value="1"/>
</dbReference>
<dbReference type="InterPro" id="IPR029062">
    <property type="entry name" value="Class_I_gatase-like"/>
</dbReference>
<organism evidence="4 5">
    <name type="scientific">Amylibacter marinus</name>
    <dbReference type="NCBI Taxonomy" id="1475483"/>
    <lineage>
        <taxon>Bacteria</taxon>
        <taxon>Pseudomonadati</taxon>
        <taxon>Pseudomonadota</taxon>
        <taxon>Alphaproteobacteria</taxon>
        <taxon>Rhodobacterales</taxon>
        <taxon>Paracoccaceae</taxon>
        <taxon>Amylibacter</taxon>
    </lineage>
</organism>
<evidence type="ECO:0000313" key="5">
    <source>
        <dbReference type="Proteomes" id="UP001156694"/>
    </source>
</evidence>